<reference evidence="4 5" key="1">
    <citation type="journal article" date="2021" name="Hortic Res">
        <title>Chromosome-scale assembly of the Dendrobium chrysotoxum genome enhances the understanding of orchid evolution.</title>
        <authorList>
            <person name="Zhang Y."/>
            <person name="Zhang G.Q."/>
            <person name="Zhang D."/>
            <person name="Liu X.D."/>
            <person name="Xu X.Y."/>
            <person name="Sun W.H."/>
            <person name="Yu X."/>
            <person name="Zhu X."/>
            <person name="Wang Z.W."/>
            <person name="Zhao X."/>
            <person name="Zhong W.Y."/>
            <person name="Chen H."/>
            <person name="Yin W.L."/>
            <person name="Huang T."/>
            <person name="Niu S.C."/>
            <person name="Liu Z.J."/>
        </authorList>
    </citation>
    <scope>NUCLEOTIDE SEQUENCE [LARGE SCALE GENOMIC DNA]</scope>
    <source>
        <strain evidence="4">Lindl</strain>
    </source>
</reference>
<sequence length="417" mass="47506">MGRAMGIESCEEDGRKEKKIESSISDTQASSKDKQIDKRKEVNEEGKEINLQSQANGIRKSTASNYMEQGEALQAIDVNQDNYWEEALKIRKLLEKFNEEHGLRPPTILGVRGHIFTGSISTLGWFMSNQETSFKTIGQRVLATPLKVCFQYRHPDASRGINLSEDIFARFNSTLRQRNITHYEYIPVGKGGDVGLNQISLFEANVTNRNGEQILSRDIYHLDHRFDFFCMLSHYFTTIGFYVSSMIFVIVVHLFLYGKPYLSLSGLKSAFIKQTLMRGNNPLKAAMASQSVVQLGLLMALPMVIEIGLKRGFKTALSNIIIMQVQLYLVFFTFLLGTKSNYFGRTIVRPKQNIELLDEDSLGDKFAENYKMYSRSHFIKGLELMLPLIVYQIYGYAPTNSTTFMLLTASMWFLVVT</sequence>
<feature type="domain" description="Glycosyl transferase 48" evidence="3">
    <location>
        <begin position="68"/>
        <end position="408"/>
    </location>
</feature>
<dbReference type="InterPro" id="IPR003440">
    <property type="entry name" value="Glyco_trans_48_dom"/>
</dbReference>
<feature type="compositionally biased region" description="Basic and acidic residues" evidence="1">
    <location>
        <begin position="31"/>
        <end position="45"/>
    </location>
</feature>
<dbReference type="PANTHER" id="PTHR12741:SF106">
    <property type="entry name" value="CALLOSE SYNTHASE 5"/>
    <property type="match status" value="1"/>
</dbReference>
<dbReference type="GO" id="GO:0003843">
    <property type="term" value="F:1,3-beta-D-glucan synthase activity"/>
    <property type="evidence" value="ECO:0007669"/>
    <property type="project" value="InterPro"/>
</dbReference>
<feature type="transmembrane region" description="Helical" evidence="2">
    <location>
        <begin position="235"/>
        <end position="257"/>
    </location>
</feature>
<feature type="transmembrane region" description="Helical" evidence="2">
    <location>
        <begin position="317"/>
        <end position="336"/>
    </location>
</feature>
<keyword evidence="2" id="KW-0472">Membrane</keyword>
<dbReference type="PANTHER" id="PTHR12741">
    <property type="entry name" value="LYST-INTERACTING PROTEIN LIP5 DOPAMINE RESPONSIVE PROTEIN DRG-1"/>
    <property type="match status" value="1"/>
</dbReference>
<evidence type="ECO:0000256" key="1">
    <source>
        <dbReference type="SAM" id="MobiDB-lite"/>
    </source>
</evidence>
<name>A0AAV7GNA0_DENCH</name>
<feature type="transmembrane region" description="Helical" evidence="2">
    <location>
        <begin position="285"/>
        <end position="305"/>
    </location>
</feature>
<comment type="caution">
    <text evidence="4">The sequence shown here is derived from an EMBL/GenBank/DDBJ whole genome shotgun (WGS) entry which is preliminary data.</text>
</comment>
<evidence type="ECO:0000313" key="4">
    <source>
        <dbReference type="EMBL" id="KAH0457660.1"/>
    </source>
</evidence>
<evidence type="ECO:0000313" key="5">
    <source>
        <dbReference type="Proteomes" id="UP000775213"/>
    </source>
</evidence>
<organism evidence="4 5">
    <name type="scientific">Dendrobium chrysotoxum</name>
    <name type="common">Orchid</name>
    <dbReference type="NCBI Taxonomy" id="161865"/>
    <lineage>
        <taxon>Eukaryota</taxon>
        <taxon>Viridiplantae</taxon>
        <taxon>Streptophyta</taxon>
        <taxon>Embryophyta</taxon>
        <taxon>Tracheophyta</taxon>
        <taxon>Spermatophyta</taxon>
        <taxon>Magnoliopsida</taxon>
        <taxon>Liliopsida</taxon>
        <taxon>Asparagales</taxon>
        <taxon>Orchidaceae</taxon>
        <taxon>Epidendroideae</taxon>
        <taxon>Malaxideae</taxon>
        <taxon>Dendrobiinae</taxon>
        <taxon>Dendrobium</taxon>
    </lineage>
</organism>
<dbReference type="EMBL" id="JAGFBR010000012">
    <property type="protein sequence ID" value="KAH0457660.1"/>
    <property type="molecule type" value="Genomic_DNA"/>
</dbReference>
<evidence type="ECO:0000259" key="3">
    <source>
        <dbReference type="Pfam" id="PF02364"/>
    </source>
</evidence>
<dbReference type="GO" id="GO:0000148">
    <property type="term" value="C:1,3-beta-D-glucan synthase complex"/>
    <property type="evidence" value="ECO:0007669"/>
    <property type="project" value="InterPro"/>
</dbReference>
<protein>
    <recommendedName>
        <fullName evidence="3">Glycosyl transferase 48 domain-containing protein</fullName>
    </recommendedName>
</protein>
<dbReference type="AlphaFoldDB" id="A0AAV7GNA0"/>
<proteinExistence type="predicted"/>
<dbReference type="Proteomes" id="UP000775213">
    <property type="component" value="Unassembled WGS sequence"/>
</dbReference>
<evidence type="ECO:0000256" key="2">
    <source>
        <dbReference type="SAM" id="Phobius"/>
    </source>
</evidence>
<dbReference type="GO" id="GO:0005886">
    <property type="term" value="C:plasma membrane"/>
    <property type="evidence" value="ECO:0007669"/>
    <property type="project" value="TreeGrafter"/>
</dbReference>
<accession>A0AAV7GNA0</accession>
<dbReference type="GO" id="GO:0006075">
    <property type="term" value="P:(1-&gt;3)-beta-D-glucan biosynthetic process"/>
    <property type="evidence" value="ECO:0007669"/>
    <property type="project" value="InterPro"/>
</dbReference>
<keyword evidence="2" id="KW-1133">Transmembrane helix</keyword>
<feature type="region of interest" description="Disordered" evidence="1">
    <location>
        <begin position="1"/>
        <end position="45"/>
    </location>
</feature>
<feature type="transmembrane region" description="Helical" evidence="2">
    <location>
        <begin position="393"/>
        <end position="415"/>
    </location>
</feature>
<gene>
    <name evidence="4" type="ORF">IEQ34_012975</name>
</gene>
<keyword evidence="2" id="KW-0812">Transmembrane</keyword>
<dbReference type="Pfam" id="PF02364">
    <property type="entry name" value="Glucan_synthase"/>
    <property type="match status" value="1"/>
</dbReference>
<keyword evidence="5" id="KW-1185">Reference proteome</keyword>
<feature type="compositionally biased region" description="Basic and acidic residues" evidence="1">
    <location>
        <begin position="12"/>
        <end position="21"/>
    </location>
</feature>